<dbReference type="GO" id="GO:0004519">
    <property type="term" value="F:endonuclease activity"/>
    <property type="evidence" value="ECO:0007669"/>
    <property type="project" value="UniProtKB-KW"/>
</dbReference>
<dbReference type="InterPro" id="IPR003615">
    <property type="entry name" value="HNH_nuc"/>
</dbReference>
<keyword evidence="1" id="KW-0255">Endonuclease</keyword>
<dbReference type="AlphaFoldDB" id="A0A6I1MUW1"/>
<dbReference type="EMBL" id="WHJC01000263">
    <property type="protein sequence ID" value="MPQ44631.1"/>
    <property type="molecule type" value="Genomic_DNA"/>
</dbReference>
<dbReference type="RefSeq" id="WP_152891262.1">
    <property type="nucleotide sequence ID" value="NZ_WHJC01000263.1"/>
</dbReference>
<keyword evidence="1" id="KW-0540">Nuclease</keyword>
<accession>A0A6I1MUW1</accession>
<protein>
    <submittedName>
        <fullName evidence="1">HNH endonuclease</fullName>
    </submittedName>
</protein>
<keyword evidence="2" id="KW-1185">Reference proteome</keyword>
<proteinExistence type="predicted"/>
<evidence type="ECO:0000313" key="2">
    <source>
        <dbReference type="Proteomes" id="UP000430345"/>
    </source>
</evidence>
<comment type="caution">
    <text evidence="1">The sequence shown here is derived from an EMBL/GenBank/DDBJ whole genome shotgun (WGS) entry which is preliminary data.</text>
</comment>
<dbReference type="CDD" id="cd00085">
    <property type="entry name" value="HNHc"/>
    <property type="match status" value="1"/>
</dbReference>
<dbReference type="Proteomes" id="UP000430345">
    <property type="component" value="Unassembled WGS sequence"/>
</dbReference>
<evidence type="ECO:0000313" key="1">
    <source>
        <dbReference type="EMBL" id="MPQ44631.1"/>
    </source>
</evidence>
<keyword evidence="1" id="KW-0378">Hydrolase</keyword>
<gene>
    <name evidence="1" type="ORF">GBZ86_12845</name>
</gene>
<sequence>MNYLCEICGKLGDIHHIVHKHEGGLDFKLNYKYLCNYHHRGKYGPHEDPIIDLIYKLKLQNSLKSLLPKTYYDMNSLSSILCLNKNSLKRISKNLKIYKEGYLSDDIIFQIMGRKIYSEELIEDFILEKDIVNNF</sequence>
<dbReference type="OrthoDB" id="1936553at2"/>
<name>A0A6I1MUW1_9CLOT</name>
<reference evidence="1 2" key="1">
    <citation type="submission" date="2019-10" db="EMBL/GenBank/DDBJ databases">
        <title>The Genome Sequence of Clostridium tarantellae Isolated from Fish Brain.</title>
        <authorList>
            <person name="Bano L."/>
            <person name="Kiel M."/>
            <person name="Sales G."/>
            <person name="Doxey A.C."/>
            <person name="Mansfield M.J."/>
            <person name="Schiavone M."/>
            <person name="Rossetto O."/>
            <person name="Pirazzini M."/>
            <person name="Dobrindt U."/>
            <person name="Montecucco C."/>
        </authorList>
    </citation>
    <scope>NUCLEOTIDE SEQUENCE [LARGE SCALE GENOMIC DNA]</scope>
    <source>
        <strain evidence="1 2">DSM 3997</strain>
    </source>
</reference>
<organism evidence="1 2">
    <name type="scientific">Clostridium tarantellae</name>
    <dbReference type="NCBI Taxonomy" id="39493"/>
    <lineage>
        <taxon>Bacteria</taxon>
        <taxon>Bacillati</taxon>
        <taxon>Bacillota</taxon>
        <taxon>Clostridia</taxon>
        <taxon>Eubacteriales</taxon>
        <taxon>Clostridiaceae</taxon>
        <taxon>Clostridium</taxon>
    </lineage>
</organism>